<keyword evidence="1" id="KW-0732">Signal</keyword>
<accession>A0A1I6Y9N8</accession>
<dbReference type="RefSeq" id="WP_090246468.1">
    <property type="nucleotide sequence ID" value="NZ_FPAS01000001.1"/>
</dbReference>
<dbReference type="Proteomes" id="UP000236454">
    <property type="component" value="Unassembled WGS sequence"/>
</dbReference>
<dbReference type="STRING" id="477690.SAMN05216474_0747"/>
<protein>
    <submittedName>
        <fullName evidence="2">Uncharacterized protein</fullName>
    </submittedName>
</protein>
<keyword evidence="3" id="KW-1185">Reference proteome</keyword>
<dbReference type="AlphaFoldDB" id="A0A1I6Y9N8"/>
<feature type="signal peptide" evidence="1">
    <location>
        <begin position="1"/>
        <end position="18"/>
    </location>
</feature>
<feature type="chain" id="PRO_5014880213" evidence="1">
    <location>
        <begin position="19"/>
        <end position="321"/>
    </location>
</feature>
<gene>
    <name evidence="2" type="ORF">SAMN05216474_0747</name>
</gene>
<dbReference type="EMBL" id="FPAS01000001">
    <property type="protein sequence ID" value="SFT47198.1"/>
    <property type="molecule type" value="Genomic_DNA"/>
</dbReference>
<reference evidence="2 3" key="1">
    <citation type="submission" date="2016-10" db="EMBL/GenBank/DDBJ databases">
        <authorList>
            <person name="de Groot N.N."/>
        </authorList>
    </citation>
    <scope>NUCLEOTIDE SEQUENCE [LARGE SCALE GENOMIC DNA]</scope>
    <source>
        <strain evidence="2 3">CGMCC 1.7005</strain>
    </source>
</reference>
<evidence type="ECO:0000256" key="1">
    <source>
        <dbReference type="SAM" id="SignalP"/>
    </source>
</evidence>
<proteinExistence type="predicted"/>
<organism evidence="2 3">
    <name type="scientific">Lishizhenia tianjinensis</name>
    <dbReference type="NCBI Taxonomy" id="477690"/>
    <lineage>
        <taxon>Bacteria</taxon>
        <taxon>Pseudomonadati</taxon>
        <taxon>Bacteroidota</taxon>
        <taxon>Flavobacteriia</taxon>
        <taxon>Flavobacteriales</taxon>
        <taxon>Crocinitomicaceae</taxon>
        <taxon>Lishizhenia</taxon>
    </lineage>
</organism>
<evidence type="ECO:0000313" key="2">
    <source>
        <dbReference type="EMBL" id="SFT47198.1"/>
    </source>
</evidence>
<name>A0A1I6Y9N8_9FLAO</name>
<sequence>MKALLLFALAVFAFTVNAQTLSDSTTLADTNVYRLVTTDGGELIGQILSQNEREIYFKTSDGRRIYIPQYTIKSIEVIDQKKFNNKGEFIGEDRFSTRYFLTTNGLPIQKGEHYIQWNLFGPDLQFGIGENLGVGVMTSWIGLPVVATVKKSWIIGDNSQFALGALAGTGSWALPEWGGLLPFATLSLGDRTRNIAFSGGYGAILNDGELEGRVVASVGGMIKISTKLSLVFDSFFLMPGETETRTETYYNQVYNPNTMQYETQLITNSYEVQKRGFAVLVPGVRWHQSEGKAFQFGFSGIIYDGEVLSVPIPMVQWYRSL</sequence>
<dbReference type="OrthoDB" id="1467066at2"/>
<evidence type="ECO:0000313" key="3">
    <source>
        <dbReference type="Proteomes" id="UP000236454"/>
    </source>
</evidence>